<evidence type="ECO:0000256" key="2">
    <source>
        <dbReference type="ARBA" id="ARBA00005245"/>
    </source>
</evidence>
<feature type="compositionally biased region" description="Basic and acidic residues" evidence="10">
    <location>
        <begin position="76"/>
        <end position="86"/>
    </location>
</feature>
<sequence length="196" mass="21715">MLNIQTHMDFDGQGRAERLSRIIITIFGIVGLVYGGYVQQFSQTVFILAAGFAVAALLTIPPWPLYRRKPLNWQKPRGDSSQEEGKKKRNAGLRRPSTRWKGVGAAFTGCGQASALKIESEATQCCLMGCNLKREEFPIICQIGNLYVTNTASWIGQERFVAAGAEDTETQGIWPSLNHKELLGLLHEGKYLDDAI</sequence>
<dbReference type="PANTHER" id="PTHR13202:SF0">
    <property type="entry name" value="SIGNAL PEPTIDASE COMPLEX SUBUNIT 1"/>
    <property type="match status" value="1"/>
</dbReference>
<keyword evidence="7 11" id="KW-0472">Membrane</keyword>
<dbReference type="AlphaFoldDB" id="A0A1B0DHM2"/>
<evidence type="ECO:0000256" key="6">
    <source>
        <dbReference type="ARBA" id="ARBA00022989"/>
    </source>
</evidence>
<reference evidence="12" key="1">
    <citation type="submission" date="2022-08" db="UniProtKB">
        <authorList>
            <consortium name="EnsemblMetazoa"/>
        </authorList>
    </citation>
    <scope>IDENTIFICATION</scope>
    <source>
        <strain evidence="12">Israel</strain>
    </source>
</reference>
<keyword evidence="5" id="KW-0256">Endoplasmic reticulum</keyword>
<evidence type="ECO:0000313" key="13">
    <source>
        <dbReference type="Proteomes" id="UP000092462"/>
    </source>
</evidence>
<dbReference type="GO" id="GO:0006465">
    <property type="term" value="P:signal peptide processing"/>
    <property type="evidence" value="ECO:0007669"/>
    <property type="project" value="InterPro"/>
</dbReference>
<dbReference type="GO" id="GO:0005787">
    <property type="term" value="C:signal peptidase complex"/>
    <property type="evidence" value="ECO:0007669"/>
    <property type="project" value="InterPro"/>
</dbReference>
<dbReference type="Proteomes" id="UP000092462">
    <property type="component" value="Unassembled WGS sequence"/>
</dbReference>
<proteinExistence type="inferred from homology"/>
<comment type="similarity">
    <text evidence="2">Belongs to the SPCS1 family.</text>
</comment>
<evidence type="ECO:0000256" key="4">
    <source>
        <dbReference type="ARBA" id="ARBA00022692"/>
    </source>
</evidence>
<dbReference type="VEuPathDB" id="VectorBase:PPAI007656"/>
<dbReference type="Pfam" id="PF06645">
    <property type="entry name" value="SPC12"/>
    <property type="match status" value="1"/>
</dbReference>
<dbReference type="VEuPathDB" id="VectorBase:PPAPM1_002424"/>
<evidence type="ECO:0000256" key="8">
    <source>
        <dbReference type="ARBA" id="ARBA00032913"/>
    </source>
</evidence>
<evidence type="ECO:0000256" key="11">
    <source>
        <dbReference type="SAM" id="Phobius"/>
    </source>
</evidence>
<protein>
    <recommendedName>
        <fullName evidence="3">Signal peptidase complex subunit 1</fullName>
    </recommendedName>
    <alternativeName>
        <fullName evidence="8">Microsomal signal peptidase 12 kDa subunit</fullName>
    </alternativeName>
</protein>
<feature type="transmembrane region" description="Helical" evidence="11">
    <location>
        <begin position="21"/>
        <end position="39"/>
    </location>
</feature>
<evidence type="ECO:0000313" key="12">
    <source>
        <dbReference type="EnsemblMetazoa" id="PPAI007656-PA"/>
    </source>
</evidence>
<dbReference type="GO" id="GO:0045047">
    <property type="term" value="P:protein targeting to ER"/>
    <property type="evidence" value="ECO:0007669"/>
    <property type="project" value="TreeGrafter"/>
</dbReference>
<comment type="function">
    <text evidence="9">Component of the signal peptidase complex (SPC) which catalyzes the cleavage of N-terminal signal sequences from nascent proteins as they are translocated into the lumen of the endoplasmic reticulum. Dispensable for SPC enzymatic activity.</text>
</comment>
<feature type="transmembrane region" description="Helical" evidence="11">
    <location>
        <begin position="45"/>
        <end position="66"/>
    </location>
</feature>
<dbReference type="EMBL" id="AJVK01061307">
    <property type="status" value="NOT_ANNOTATED_CDS"/>
    <property type="molecule type" value="Genomic_DNA"/>
</dbReference>
<keyword evidence="13" id="KW-1185">Reference proteome</keyword>
<keyword evidence="4 11" id="KW-0812">Transmembrane</keyword>
<accession>A0A1B0DHM2</accession>
<feature type="region of interest" description="Disordered" evidence="10">
    <location>
        <begin position="74"/>
        <end position="95"/>
    </location>
</feature>
<dbReference type="EnsemblMetazoa" id="PPAI007656-RA">
    <property type="protein sequence ID" value="PPAI007656-PA"/>
    <property type="gene ID" value="PPAI007656"/>
</dbReference>
<keyword evidence="6 11" id="KW-1133">Transmembrane helix</keyword>
<comment type="subcellular location">
    <subcellularLocation>
        <location evidence="1">Endoplasmic reticulum membrane</location>
        <topology evidence="1">Multi-pass membrane protein</topology>
    </subcellularLocation>
</comment>
<name>A0A1B0DHM2_PHLPP</name>
<dbReference type="InterPro" id="IPR009542">
    <property type="entry name" value="Spc1/SPCS1"/>
</dbReference>
<evidence type="ECO:0000256" key="3">
    <source>
        <dbReference type="ARBA" id="ARBA00017059"/>
    </source>
</evidence>
<evidence type="ECO:0000256" key="5">
    <source>
        <dbReference type="ARBA" id="ARBA00022824"/>
    </source>
</evidence>
<evidence type="ECO:0000256" key="10">
    <source>
        <dbReference type="SAM" id="MobiDB-lite"/>
    </source>
</evidence>
<organism evidence="12 13">
    <name type="scientific">Phlebotomus papatasi</name>
    <name type="common">Sandfly</name>
    <dbReference type="NCBI Taxonomy" id="29031"/>
    <lineage>
        <taxon>Eukaryota</taxon>
        <taxon>Metazoa</taxon>
        <taxon>Ecdysozoa</taxon>
        <taxon>Arthropoda</taxon>
        <taxon>Hexapoda</taxon>
        <taxon>Insecta</taxon>
        <taxon>Pterygota</taxon>
        <taxon>Neoptera</taxon>
        <taxon>Endopterygota</taxon>
        <taxon>Diptera</taxon>
        <taxon>Nematocera</taxon>
        <taxon>Psychodoidea</taxon>
        <taxon>Psychodidae</taxon>
        <taxon>Phlebotomus</taxon>
        <taxon>Phlebotomus</taxon>
    </lineage>
</organism>
<evidence type="ECO:0000256" key="1">
    <source>
        <dbReference type="ARBA" id="ARBA00004477"/>
    </source>
</evidence>
<evidence type="ECO:0000256" key="7">
    <source>
        <dbReference type="ARBA" id="ARBA00023136"/>
    </source>
</evidence>
<evidence type="ECO:0000256" key="9">
    <source>
        <dbReference type="ARBA" id="ARBA00045204"/>
    </source>
</evidence>
<dbReference type="PANTHER" id="PTHR13202">
    <property type="entry name" value="MICROSOMAL SIGNAL PEPTIDASE 12 KDA SUBUNIT"/>
    <property type="match status" value="1"/>
</dbReference>